<sequence length="125" mass="13794">MGSSRFVSAFLLMLSMQASAAGFVFDDEAAKVGESGGATNAPPAVVSNDSYRPTEPPRGSYSPMMDYDPALTAELTQRPGESDQQYLERTKLYYKKSVTEMHRNLEQLNQTMVDLSPQNILGKHK</sequence>
<gene>
    <name evidence="3" type="ORF">D9F05_09445</name>
</gene>
<keyword evidence="2" id="KW-0732">Signal</keyword>
<organism evidence="3">
    <name type="scientific">Escherichia coli</name>
    <dbReference type="NCBI Taxonomy" id="562"/>
    <lineage>
        <taxon>Bacteria</taxon>
        <taxon>Pseudomonadati</taxon>
        <taxon>Pseudomonadota</taxon>
        <taxon>Gammaproteobacteria</taxon>
        <taxon>Enterobacterales</taxon>
        <taxon>Enterobacteriaceae</taxon>
        <taxon>Escherichia</taxon>
    </lineage>
</organism>
<comment type="caution">
    <text evidence="3">The sequence shown here is derived from an EMBL/GenBank/DDBJ whole genome shotgun (WGS) entry which is preliminary data.</text>
</comment>
<accession>A0A3L0W6H3</accession>
<name>A0A3L0W6H3_ECOLX</name>
<dbReference type="EMBL" id="RNRV01000013">
    <property type="protein sequence ID" value="MHO04595.1"/>
    <property type="molecule type" value="Genomic_DNA"/>
</dbReference>
<feature type="region of interest" description="Disordered" evidence="1">
    <location>
        <begin position="33"/>
        <end position="66"/>
    </location>
</feature>
<evidence type="ECO:0000313" key="3">
    <source>
        <dbReference type="EMBL" id="MHO04595.1"/>
    </source>
</evidence>
<protein>
    <submittedName>
        <fullName evidence="3">Uncharacterized protein</fullName>
    </submittedName>
</protein>
<reference evidence="3" key="1">
    <citation type="submission" date="2018-10" db="EMBL/GenBank/DDBJ databases">
        <authorList>
            <consortium name="NARMS: The National Antimicrobial Resistance Monitoring System"/>
        </authorList>
    </citation>
    <scope>NUCLEOTIDE SEQUENCE [LARGE SCALE GENOMIC DNA]</scope>
    <source>
        <strain evidence="3">CVM N17EC0388</strain>
    </source>
</reference>
<feature type="signal peptide" evidence="2">
    <location>
        <begin position="1"/>
        <end position="20"/>
    </location>
</feature>
<evidence type="ECO:0000256" key="2">
    <source>
        <dbReference type="SAM" id="SignalP"/>
    </source>
</evidence>
<feature type="chain" id="PRO_5018200503" evidence="2">
    <location>
        <begin position="21"/>
        <end position="125"/>
    </location>
</feature>
<dbReference type="AlphaFoldDB" id="A0A3L0W6H3"/>
<proteinExistence type="predicted"/>
<evidence type="ECO:0000256" key="1">
    <source>
        <dbReference type="SAM" id="MobiDB-lite"/>
    </source>
</evidence>